<feature type="transmembrane region" description="Helical" evidence="7">
    <location>
        <begin position="399"/>
        <end position="417"/>
    </location>
</feature>
<keyword evidence="2" id="KW-1003">Cell membrane</keyword>
<feature type="transmembrane region" description="Helical" evidence="7">
    <location>
        <begin position="309"/>
        <end position="328"/>
    </location>
</feature>
<keyword evidence="4 7" id="KW-1133">Transmembrane helix</keyword>
<gene>
    <name evidence="9" type="ORF">GCM10025780_27450</name>
</gene>
<sequence length="431" mass="43563">MNDTTSIPVSSPVHPPLIAPTGATGATGGREPGENDRGMSDRRGWLGVLSVALGSFVLVLSEFLPIGLLPAIASDLRVDIGTAGLMVVATGLMGALAAPMVTVLASRIDRRYVLWGLTVLLVVADVLGAFAPNFGVLIVARLLLGIGIGGFWSIGAGIAPRLVHAGAVIKATSFITAGVSVATVVSLPLGALVSSLATWRVGFLIGAALGVVALVGQLFLLPSIPALNRVRFATLGGLFRIPRARVGLIATALIFVGQFTAYTYVSPYLENLAKVSSGTITIALLVFGVAGIVGNFATGVGISRDIVRTMIAAKILLAVAVILLPLLAQSLVGVFVLLIVWGFVWGGIPLGMQTWMGTAAAGGSEGGLALFVTTIQLSLAAGSVVGGLAVSGLGLPFDFFLAGGIAVLGAVVLLTMGSGRSRRAAVSAAAA</sequence>
<evidence type="ECO:0000256" key="4">
    <source>
        <dbReference type="ARBA" id="ARBA00022989"/>
    </source>
</evidence>
<keyword evidence="10" id="KW-1185">Reference proteome</keyword>
<dbReference type="PANTHER" id="PTHR43124:SF3">
    <property type="entry name" value="CHLORAMPHENICOL EFFLUX PUMP RV0191"/>
    <property type="match status" value="1"/>
</dbReference>
<feature type="domain" description="Major facilitator superfamily (MFS) profile" evidence="8">
    <location>
        <begin position="47"/>
        <end position="421"/>
    </location>
</feature>
<evidence type="ECO:0000256" key="6">
    <source>
        <dbReference type="SAM" id="MobiDB-lite"/>
    </source>
</evidence>
<dbReference type="InterPro" id="IPR050189">
    <property type="entry name" value="MFS_Efflux_Transporters"/>
</dbReference>
<feature type="region of interest" description="Disordered" evidence="6">
    <location>
        <begin position="1"/>
        <end position="39"/>
    </location>
</feature>
<evidence type="ECO:0000256" key="1">
    <source>
        <dbReference type="ARBA" id="ARBA00004651"/>
    </source>
</evidence>
<comment type="subcellular location">
    <subcellularLocation>
        <location evidence="1">Cell membrane</location>
        <topology evidence="1">Multi-pass membrane protein</topology>
    </subcellularLocation>
</comment>
<dbReference type="Proteomes" id="UP001501295">
    <property type="component" value="Unassembled WGS sequence"/>
</dbReference>
<dbReference type="Pfam" id="PF07690">
    <property type="entry name" value="MFS_1"/>
    <property type="match status" value="1"/>
</dbReference>
<feature type="transmembrane region" description="Helical" evidence="7">
    <location>
        <begin position="199"/>
        <end position="221"/>
    </location>
</feature>
<feature type="transmembrane region" description="Helical" evidence="7">
    <location>
        <begin position="171"/>
        <end position="193"/>
    </location>
</feature>
<feature type="transmembrane region" description="Helical" evidence="7">
    <location>
        <begin position="138"/>
        <end position="159"/>
    </location>
</feature>
<dbReference type="InterPro" id="IPR020846">
    <property type="entry name" value="MFS_dom"/>
</dbReference>
<dbReference type="EMBL" id="BAABLM010000005">
    <property type="protein sequence ID" value="GAA4680667.1"/>
    <property type="molecule type" value="Genomic_DNA"/>
</dbReference>
<reference evidence="10" key="1">
    <citation type="journal article" date="2019" name="Int. J. Syst. Evol. Microbiol.">
        <title>The Global Catalogue of Microorganisms (GCM) 10K type strain sequencing project: providing services to taxonomists for standard genome sequencing and annotation.</title>
        <authorList>
            <consortium name="The Broad Institute Genomics Platform"/>
            <consortium name="The Broad Institute Genome Sequencing Center for Infectious Disease"/>
            <person name="Wu L."/>
            <person name="Ma J."/>
        </authorList>
    </citation>
    <scope>NUCLEOTIDE SEQUENCE [LARGE SCALE GENOMIC DNA]</scope>
    <source>
        <strain evidence="10">JCM 18956</strain>
    </source>
</reference>
<keyword evidence="5 7" id="KW-0472">Membrane</keyword>
<evidence type="ECO:0000259" key="8">
    <source>
        <dbReference type="PROSITE" id="PS50850"/>
    </source>
</evidence>
<proteinExistence type="predicted"/>
<keyword evidence="3 7" id="KW-0812">Transmembrane</keyword>
<evidence type="ECO:0000256" key="3">
    <source>
        <dbReference type="ARBA" id="ARBA00022692"/>
    </source>
</evidence>
<evidence type="ECO:0000313" key="9">
    <source>
        <dbReference type="EMBL" id="GAA4680667.1"/>
    </source>
</evidence>
<dbReference type="PROSITE" id="PS50850">
    <property type="entry name" value="MFS"/>
    <property type="match status" value="1"/>
</dbReference>
<dbReference type="Gene3D" id="1.20.1250.20">
    <property type="entry name" value="MFS general substrate transporter like domains"/>
    <property type="match status" value="2"/>
</dbReference>
<evidence type="ECO:0000256" key="5">
    <source>
        <dbReference type="ARBA" id="ARBA00023136"/>
    </source>
</evidence>
<comment type="caution">
    <text evidence="9">The sequence shown here is derived from an EMBL/GenBank/DDBJ whole genome shotgun (WGS) entry which is preliminary data.</text>
</comment>
<feature type="transmembrane region" description="Helical" evidence="7">
    <location>
        <begin position="80"/>
        <end position="105"/>
    </location>
</feature>
<name>A0ABP8W7B0_9MICO</name>
<dbReference type="RefSeq" id="WP_345376472.1">
    <property type="nucleotide sequence ID" value="NZ_BAABLM010000005.1"/>
</dbReference>
<feature type="transmembrane region" description="Helical" evidence="7">
    <location>
        <begin position="277"/>
        <end position="297"/>
    </location>
</feature>
<feature type="transmembrane region" description="Helical" evidence="7">
    <location>
        <begin position="246"/>
        <end position="265"/>
    </location>
</feature>
<organism evidence="9 10">
    <name type="scientific">Frondihabitans cladoniiphilus</name>
    <dbReference type="NCBI Taxonomy" id="715785"/>
    <lineage>
        <taxon>Bacteria</taxon>
        <taxon>Bacillati</taxon>
        <taxon>Actinomycetota</taxon>
        <taxon>Actinomycetes</taxon>
        <taxon>Micrococcales</taxon>
        <taxon>Microbacteriaceae</taxon>
        <taxon>Frondihabitans</taxon>
    </lineage>
</organism>
<dbReference type="CDD" id="cd17324">
    <property type="entry name" value="MFS_NepI_like"/>
    <property type="match status" value="1"/>
</dbReference>
<feature type="transmembrane region" description="Helical" evidence="7">
    <location>
        <begin position="112"/>
        <end position="132"/>
    </location>
</feature>
<protein>
    <submittedName>
        <fullName evidence="9">MFS transporter</fullName>
    </submittedName>
</protein>
<feature type="transmembrane region" description="Helical" evidence="7">
    <location>
        <begin position="45"/>
        <end position="68"/>
    </location>
</feature>
<accession>A0ABP8W7B0</accession>
<feature type="transmembrane region" description="Helical" evidence="7">
    <location>
        <begin position="368"/>
        <end position="393"/>
    </location>
</feature>
<dbReference type="SUPFAM" id="SSF103473">
    <property type="entry name" value="MFS general substrate transporter"/>
    <property type="match status" value="1"/>
</dbReference>
<dbReference type="PANTHER" id="PTHR43124">
    <property type="entry name" value="PURINE EFFLUX PUMP PBUE"/>
    <property type="match status" value="1"/>
</dbReference>
<evidence type="ECO:0000313" key="10">
    <source>
        <dbReference type="Proteomes" id="UP001501295"/>
    </source>
</evidence>
<evidence type="ECO:0000256" key="7">
    <source>
        <dbReference type="SAM" id="Phobius"/>
    </source>
</evidence>
<dbReference type="InterPro" id="IPR036259">
    <property type="entry name" value="MFS_trans_sf"/>
</dbReference>
<feature type="transmembrane region" description="Helical" evidence="7">
    <location>
        <begin position="334"/>
        <end position="356"/>
    </location>
</feature>
<dbReference type="InterPro" id="IPR011701">
    <property type="entry name" value="MFS"/>
</dbReference>
<evidence type="ECO:0000256" key="2">
    <source>
        <dbReference type="ARBA" id="ARBA00022475"/>
    </source>
</evidence>